<dbReference type="EMBL" id="JAGPXD010000003">
    <property type="protein sequence ID" value="KAH7363547.1"/>
    <property type="molecule type" value="Genomic_DNA"/>
</dbReference>
<reference evidence="2" key="1">
    <citation type="journal article" date="2021" name="Nat. Commun.">
        <title>Genetic determinants of endophytism in the Arabidopsis root mycobiome.</title>
        <authorList>
            <person name="Mesny F."/>
            <person name="Miyauchi S."/>
            <person name="Thiergart T."/>
            <person name="Pickel B."/>
            <person name="Atanasova L."/>
            <person name="Karlsson M."/>
            <person name="Huettel B."/>
            <person name="Barry K.W."/>
            <person name="Haridas S."/>
            <person name="Chen C."/>
            <person name="Bauer D."/>
            <person name="Andreopoulos W."/>
            <person name="Pangilinan J."/>
            <person name="LaButti K."/>
            <person name="Riley R."/>
            <person name="Lipzen A."/>
            <person name="Clum A."/>
            <person name="Drula E."/>
            <person name="Henrissat B."/>
            <person name="Kohler A."/>
            <person name="Grigoriev I.V."/>
            <person name="Martin F.M."/>
            <person name="Hacquard S."/>
        </authorList>
    </citation>
    <scope>NUCLEOTIDE SEQUENCE</scope>
    <source>
        <strain evidence="2">MPI-CAGE-AT-0016</strain>
    </source>
</reference>
<dbReference type="Pfam" id="PF13489">
    <property type="entry name" value="Methyltransf_23"/>
    <property type="match status" value="1"/>
</dbReference>
<dbReference type="Gene3D" id="3.40.50.150">
    <property type="entry name" value="Vaccinia Virus protein VP39"/>
    <property type="match status" value="1"/>
</dbReference>
<organism evidence="2 3">
    <name type="scientific">Plectosphaerella cucumerina</name>
    <dbReference type="NCBI Taxonomy" id="40658"/>
    <lineage>
        <taxon>Eukaryota</taxon>
        <taxon>Fungi</taxon>
        <taxon>Dikarya</taxon>
        <taxon>Ascomycota</taxon>
        <taxon>Pezizomycotina</taxon>
        <taxon>Sordariomycetes</taxon>
        <taxon>Hypocreomycetidae</taxon>
        <taxon>Glomerellales</taxon>
        <taxon>Plectosphaerellaceae</taxon>
        <taxon>Plectosphaerella</taxon>
    </lineage>
</organism>
<gene>
    <name evidence="2" type="ORF">B0T11DRAFT_282779</name>
</gene>
<sequence length="327" mass="37071">MAEVPTANTPEVEVDLDDAASALGDELSTASDSLRSSILQYKWRHGRRYHAYREGQYKFPNDDEEQDRLDMMHHVFYRLIGDKLFLAPINPDGKRILDLGTGTGIWPIQLGDEHPVAELIVGNDLSPIQPHWAPSNVKFLVDDIELDWAEPEPYDYIHCKYMAGSIKDWPRLVRQIYDNLKPGGWFEFVESANTLLSEDGSLKSDNPMVTMMNGLMEACEKIGRTMDPAPNMKGWIQQAGFENVTQQTFKLPIGSWPKDPRLKECGTLMRINFLDGVEGFTAALFRDVLQWSQEEVAVLNAQVRAAVRDRDVHPMFHVLVVTGQKPS</sequence>
<dbReference type="GO" id="GO:0008168">
    <property type="term" value="F:methyltransferase activity"/>
    <property type="evidence" value="ECO:0007669"/>
    <property type="project" value="UniProtKB-KW"/>
</dbReference>
<dbReference type="InterPro" id="IPR029063">
    <property type="entry name" value="SAM-dependent_MTases_sf"/>
</dbReference>
<evidence type="ECO:0000256" key="1">
    <source>
        <dbReference type="ARBA" id="ARBA00038158"/>
    </source>
</evidence>
<comment type="caution">
    <text evidence="2">The sequence shown here is derived from an EMBL/GenBank/DDBJ whole genome shotgun (WGS) entry which is preliminary data.</text>
</comment>
<keyword evidence="2" id="KW-0808">Transferase</keyword>
<accession>A0A8K0THM3</accession>
<keyword evidence="2" id="KW-0489">Methyltransferase</keyword>
<name>A0A8K0THM3_9PEZI</name>
<dbReference type="GO" id="GO:0032259">
    <property type="term" value="P:methylation"/>
    <property type="evidence" value="ECO:0007669"/>
    <property type="project" value="UniProtKB-KW"/>
</dbReference>
<dbReference type="PANTHER" id="PTHR43591">
    <property type="entry name" value="METHYLTRANSFERASE"/>
    <property type="match status" value="1"/>
</dbReference>
<dbReference type="OrthoDB" id="2013972at2759"/>
<proteinExistence type="inferred from homology"/>
<dbReference type="SUPFAM" id="SSF53335">
    <property type="entry name" value="S-adenosyl-L-methionine-dependent methyltransferases"/>
    <property type="match status" value="1"/>
</dbReference>
<evidence type="ECO:0000313" key="3">
    <source>
        <dbReference type="Proteomes" id="UP000813385"/>
    </source>
</evidence>
<dbReference type="AlphaFoldDB" id="A0A8K0THM3"/>
<comment type="similarity">
    <text evidence="1">Belongs to the methyltransferase superfamily. LaeA methyltransferase family.</text>
</comment>
<dbReference type="CDD" id="cd02440">
    <property type="entry name" value="AdoMet_MTases"/>
    <property type="match status" value="1"/>
</dbReference>
<evidence type="ECO:0000313" key="2">
    <source>
        <dbReference type="EMBL" id="KAH7363547.1"/>
    </source>
</evidence>
<dbReference type="Proteomes" id="UP000813385">
    <property type="component" value="Unassembled WGS sequence"/>
</dbReference>
<protein>
    <submittedName>
        <fullName evidence="2">S-adenosyl-L-methionine-dependent methyltransferase</fullName>
    </submittedName>
</protein>
<dbReference type="PANTHER" id="PTHR43591:SF10">
    <property type="entry name" value="ABC TRANSMEMBRANE TYPE-1 DOMAIN-CONTAINING PROTEIN-RELATED"/>
    <property type="match status" value="1"/>
</dbReference>
<keyword evidence="3" id="KW-1185">Reference proteome</keyword>